<reference evidence="2" key="1">
    <citation type="submission" date="2021-03" db="EMBL/GenBank/DDBJ databases">
        <title>Taxonomic study of Clostridium polyendosporum from meadow-gley soil under rice.</title>
        <authorList>
            <person name="Kobayashi H."/>
            <person name="Tanizawa Y."/>
            <person name="Yagura M."/>
        </authorList>
    </citation>
    <scope>NUCLEOTIDE SEQUENCE</scope>
    <source>
        <strain evidence="2">JCM 30710</strain>
    </source>
</reference>
<keyword evidence="1" id="KW-0812">Transmembrane</keyword>
<comment type="caution">
    <text evidence="2">The sequence shown here is derived from an EMBL/GenBank/DDBJ whole genome shotgun (WGS) entry which is preliminary data.</text>
</comment>
<dbReference type="InterPro" id="IPR008407">
    <property type="entry name" value="Brnchd-chn_aa_trnsp_AzlD"/>
</dbReference>
<evidence type="ECO:0000313" key="2">
    <source>
        <dbReference type="EMBL" id="GIM28380.1"/>
    </source>
</evidence>
<proteinExistence type="predicted"/>
<feature type="transmembrane region" description="Helical" evidence="1">
    <location>
        <begin position="67"/>
        <end position="100"/>
    </location>
</feature>
<protein>
    <submittedName>
        <fullName evidence="2">Branched-chain amino acid transporter</fullName>
    </submittedName>
</protein>
<dbReference type="Proteomes" id="UP000679179">
    <property type="component" value="Unassembled WGS sequence"/>
</dbReference>
<evidence type="ECO:0000313" key="3">
    <source>
        <dbReference type="Proteomes" id="UP000679179"/>
    </source>
</evidence>
<dbReference type="Pfam" id="PF05437">
    <property type="entry name" value="AzlD"/>
    <property type="match status" value="1"/>
</dbReference>
<sequence length="101" mass="11062">MRIYLLIIGMMIVTYIPRAIPAVLVDRIKCGKRMEEFLSLIPYTAMTALIFPGVLSVDTNHMSVGTIGALAAILLSWVRLPITMVVIGAVLVDIIVYMVLG</sequence>
<organism evidence="2 3">
    <name type="scientific">Clostridium polyendosporum</name>
    <dbReference type="NCBI Taxonomy" id="69208"/>
    <lineage>
        <taxon>Bacteria</taxon>
        <taxon>Bacillati</taxon>
        <taxon>Bacillota</taxon>
        <taxon>Clostridia</taxon>
        <taxon>Eubacteriales</taxon>
        <taxon>Clostridiaceae</taxon>
        <taxon>Clostridium</taxon>
    </lineage>
</organism>
<name>A0A919VFF8_9CLOT</name>
<feature type="transmembrane region" description="Helical" evidence="1">
    <location>
        <begin position="6"/>
        <end position="25"/>
    </location>
</feature>
<dbReference type="AlphaFoldDB" id="A0A919VFF8"/>
<keyword evidence="3" id="KW-1185">Reference proteome</keyword>
<keyword evidence="1" id="KW-0472">Membrane</keyword>
<dbReference type="EMBL" id="BOPZ01000006">
    <property type="protein sequence ID" value="GIM28380.1"/>
    <property type="molecule type" value="Genomic_DNA"/>
</dbReference>
<dbReference type="RefSeq" id="WP_246503459.1">
    <property type="nucleotide sequence ID" value="NZ_BOPZ01000006.1"/>
</dbReference>
<evidence type="ECO:0000256" key="1">
    <source>
        <dbReference type="SAM" id="Phobius"/>
    </source>
</evidence>
<keyword evidence="1" id="KW-1133">Transmembrane helix</keyword>
<gene>
    <name evidence="2" type="ORF">CPJCM30710_10460</name>
</gene>
<feature type="transmembrane region" description="Helical" evidence="1">
    <location>
        <begin position="37"/>
        <end position="55"/>
    </location>
</feature>
<accession>A0A919VFF8</accession>